<comment type="caution">
    <text evidence="1">The sequence shown here is derived from an EMBL/GenBank/DDBJ whole genome shotgun (WGS) entry which is preliminary data.</text>
</comment>
<dbReference type="Proteomes" id="UP000253941">
    <property type="component" value="Unassembled WGS sequence"/>
</dbReference>
<keyword evidence="2" id="KW-1185">Reference proteome</keyword>
<sequence length="127" mass="14354">MVQPDATLKVAGRHVRLWGIFIPDSGQECLTLFNPPRCGTRAAIALEQRIQRFVTCEIQGRDRDGMPLAICREGMTKFDPGEDLAAYLLREGWAVAAPYAPFEYHTLERIARTRGFGIWGFQVESVR</sequence>
<reference evidence="1 2" key="1">
    <citation type="submission" date="2018-07" db="EMBL/GenBank/DDBJ databases">
        <title>Venubactetium sediminum gen. nov., sp. nov., isolated from a marine solar saltern.</title>
        <authorList>
            <person name="Wang S."/>
        </authorList>
    </citation>
    <scope>NUCLEOTIDE SEQUENCE [LARGE SCALE GENOMIC DNA]</scope>
    <source>
        <strain evidence="1 2">WD2A32</strain>
    </source>
</reference>
<dbReference type="SUPFAM" id="SSF50199">
    <property type="entry name" value="Staphylococcal nuclease"/>
    <property type="match status" value="1"/>
</dbReference>
<dbReference type="Gene3D" id="2.40.50.90">
    <property type="match status" value="1"/>
</dbReference>
<evidence type="ECO:0000313" key="2">
    <source>
        <dbReference type="Proteomes" id="UP000253941"/>
    </source>
</evidence>
<evidence type="ECO:0000313" key="1">
    <source>
        <dbReference type="EMBL" id="RDD63772.1"/>
    </source>
</evidence>
<gene>
    <name evidence="1" type="ORF">DRB17_00935</name>
</gene>
<dbReference type="EMBL" id="QPMH01000001">
    <property type="protein sequence ID" value="RDD63772.1"/>
    <property type="molecule type" value="Genomic_DNA"/>
</dbReference>
<proteinExistence type="predicted"/>
<accession>A0A369TG34</accession>
<name>A0A369TG34_9PROT</name>
<dbReference type="AlphaFoldDB" id="A0A369TG34"/>
<dbReference type="InterPro" id="IPR035437">
    <property type="entry name" value="SNase_OB-fold_sf"/>
</dbReference>
<organism evidence="1 2">
    <name type="scientific">Ferruginivarius sediminum</name>
    <dbReference type="NCBI Taxonomy" id="2661937"/>
    <lineage>
        <taxon>Bacteria</taxon>
        <taxon>Pseudomonadati</taxon>
        <taxon>Pseudomonadota</taxon>
        <taxon>Alphaproteobacteria</taxon>
        <taxon>Rhodospirillales</taxon>
        <taxon>Rhodospirillaceae</taxon>
        <taxon>Ferruginivarius</taxon>
    </lineage>
</organism>
<protein>
    <submittedName>
        <fullName evidence="1">Nuclease-like protein</fullName>
    </submittedName>
</protein>